<dbReference type="SUPFAM" id="SSF53756">
    <property type="entry name" value="UDP-Glycosyltransferase/glycogen phosphorylase"/>
    <property type="match status" value="1"/>
</dbReference>
<name>A0ABR0XD19_REHGL</name>
<dbReference type="CDD" id="cd03784">
    <property type="entry name" value="GT1_Gtf-like"/>
    <property type="match status" value="1"/>
</dbReference>
<evidence type="ECO:0008006" key="5">
    <source>
        <dbReference type="Google" id="ProtNLM"/>
    </source>
</evidence>
<keyword evidence="2" id="KW-0808">Transferase</keyword>
<dbReference type="PANTHER" id="PTHR11926:SF774">
    <property type="entry name" value="UDP-GLYCOSYLTRANSFERASE 85A1-RELATED"/>
    <property type="match status" value="1"/>
</dbReference>
<evidence type="ECO:0000313" key="4">
    <source>
        <dbReference type="Proteomes" id="UP001318860"/>
    </source>
</evidence>
<sequence>MDKLVLVRWNSLQIGYGDTFYPIGRPDFFVHKVKGKIGTSPTLIASKGKIGTSPTVFPWPKVMAPHAVIIPYPAQGHIAPVLKLAKLLHYKGFFITFINTEFNHNRLVRARGPESVKGLQDFQFKTIPDGLPPSNCDATQDIPLLSQSMSKNCLGPFLDLIKSLNDSSDCPNVSCIVSDGVMSFTLDAAEKLNIPEVVFFTTSACGFMGYLHYDELVDRGYVPFKDESCFTNGYLDTEIDWIPGMKGIRLRDLPTFIRTTDPNDIMLNYNIIQHKNASRAKAIIINTFDELETEVLEAIRSKFNNVYTIGPLQLLENEIYQKKLTSIGSNLWKEDMACLDWLNQKEENSVLYINFGSITPLSPAQTVEFAWGLANSNHHFLWIIRSDLMNGKGSILPEGFAEETKGRGLMVGWCPQEQVLAHRSVGGFLTHCGWNSTIETISEGVRWFAGRFSPSSRRIIGVEIEGEVTRGKVEKMVRVMMEGEKGKTMRERALEWKDKARLAVKAGGSSYHNLEKLINETLLNNA</sequence>
<reference evidence="3 4" key="1">
    <citation type="journal article" date="2021" name="Comput. Struct. Biotechnol. J.">
        <title>De novo genome assembly of the potent medicinal plant Rehmannia glutinosa using nanopore technology.</title>
        <authorList>
            <person name="Ma L."/>
            <person name="Dong C."/>
            <person name="Song C."/>
            <person name="Wang X."/>
            <person name="Zheng X."/>
            <person name="Niu Y."/>
            <person name="Chen S."/>
            <person name="Feng W."/>
        </authorList>
    </citation>
    <scope>NUCLEOTIDE SEQUENCE [LARGE SCALE GENOMIC DNA]</scope>
    <source>
        <strain evidence="3">DH-2019</strain>
    </source>
</reference>
<protein>
    <recommendedName>
        <fullName evidence="5">Glycosyltransferase</fullName>
    </recommendedName>
</protein>
<gene>
    <name evidence="3" type="ORF">DH2020_011086</name>
</gene>
<keyword evidence="4" id="KW-1185">Reference proteome</keyword>
<organism evidence="3 4">
    <name type="scientific">Rehmannia glutinosa</name>
    <name type="common">Chinese foxglove</name>
    <dbReference type="NCBI Taxonomy" id="99300"/>
    <lineage>
        <taxon>Eukaryota</taxon>
        <taxon>Viridiplantae</taxon>
        <taxon>Streptophyta</taxon>
        <taxon>Embryophyta</taxon>
        <taxon>Tracheophyta</taxon>
        <taxon>Spermatophyta</taxon>
        <taxon>Magnoliopsida</taxon>
        <taxon>eudicotyledons</taxon>
        <taxon>Gunneridae</taxon>
        <taxon>Pentapetalae</taxon>
        <taxon>asterids</taxon>
        <taxon>lamiids</taxon>
        <taxon>Lamiales</taxon>
        <taxon>Orobanchaceae</taxon>
        <taxon>Rehmannieae</taxon>
        <taxon>Rehmannia</taxon>
    </lineage>
</organism>
<proteinExistence type="inferred from homology"/>
<evidence type="ECO:0000256" key="1">
    <source>
        <dbReference type="ARBA" id="ARBA00009995"/>
    </source>
</evidence>
<dbReference type="InterPro" id="IPR002213">
    <property type="entry name" value="UDP_glucos_trans"/>
</dbReference>
<dbReference type="PANTHER" id="PTHR11926">
    <property type="entry name" value="GLUCOSYL/GLUCURONOSYL TRANSFERASES"/>
    <property type="match status" value="1"/>
</dbReference>
<dbReference type="Gene3D" id="3.40.50.2000">
    <property type="entry name" value="Glycogen Phosphorylase B"/>
    <property type="match status" value="2"/>
</dbReference>
<comment type="similarity">
    <text evidence="1">Belongs to the UDP-glycosyltransferase family.</text>
</comment>
<evidence type="ECO:0000256" key="2">
    <source>
        <dbReference type="ARBA" id="ARBA00022679"/>
    </source>
</evidence>
<dbReference type="Proteomes" id="UP001318860">
    <property type="component" value="Unassembled WGS sequence"/>
</dbReference>
<comment type="caution">
    <text evidence="3">The sequence shown here is derived from an EMBL/GenBank/DDBJ whole genome shotgun (WGS) entry which is preliminary data.</text>
</comment>
<evidence type="ECO:0000313" key="3">
    <source>
        <dbReference type="EMBL" id="KAK6156838.1"/>
    </source>
</evidence>
<dbReference type="EMBL" id="JABTTQ020000005">
    <property type="protein sequence ID" value="KAK6156838.1"/>
    <property type="molecule type" value="Genomic_DNA"/>
</dbReference>
<dbReference type="Pfam" id="PF00201">
    <property type="entry name" value="UDPGT"/>
    <property type="match status" value="1"/>
</dbReference>
<accession>A0ABR0XD19</accession>